<evidence type="ECO:0000256" key="3">
    <source>
        <dbReference type="ARBA" id="ARBA00022692"/>
    </source>
</evidence>
<feature type="transmembrane region" description="Helical" evidence="6">
    <location>
        <begin position="311"/>
        <end position="330"/>
    </location>
</feature>
<reference evidence="7 8" key="1">
    <citation type="submission" date="2018-01" db="EMBL/GenBank/DDBJ databases">
        <title>Whole genome sequencing of Histamine producing bacteria.</title>
        <authorList>
            <person name="Butler K."/>
        </authorList>
    </citation>
    <scope>NUCLEOTIDE SEQUENCE [LARGE SCALE GENOMIC DNA]</scope>
    <source>
        <strain evidence="7 8">DSM 24669</strain>
    </source>
</reference>
<keyword evidence="8" id="KW-1185">Reference proteome</keyword>
<dbReference type="STRING" id="680026.AB733_16380"/>
<name>A0A0J8V954_9GAMM</name>
<evidence type="ECO:0000256" key="2">
    <source>
        <dbReference type="ARBA" id="ARBA00022475"/>
    </source>
</evidence>
<dbReference type="InterPro" id="IPR018385">
    <property type="entry name" value="C4_dicarb_anaerob_car-like"/>
</dbReference>
<feature type="transmembrane region" description="Helical" evidence="6">
    <location>
        <begin position="164"/>
        <end position="180"/>
    </location>
</feature>
<keyword evidence="3 6" id="KW-0812">Transmembrane</keyword>
<dbReference type="PANTHER" id="PTHR43652">
    <property type="entry name" value="BASIC AMINO ACID ANTIPORTER YFCC-RELATED"/>
    <property type="match status" value="1"/>
</dbReference>
<protein>
    <submittedName>
        <fullName evidence="7">YfcC family protein</fullName>
    </submittedName>
</protein>
<feature type="transmembrane region" description="Helical" evidence="6">
    <location>
        <begin position="101"/>
        <end position="120"/>
    </location>
</feature>
<feature type="transmembrane region" description="Helical" evidence="6">
    <location>
        <begin position="225"/>
        <end position="244"/>
    </location>
</feature>
<feature type="transmembrane region" description="Helical" evidence="6">
    <location>
        <begin position="387"/>
        <end position="408"/>
    </location>
</feature>
<dbReference type="OrthoDB" id="255482at2"/>
<feature type="transmembrane region" description="Helical" evidence="6">
    <location>
        <begin position="21"/>
        <end position="40"/>
    </location>
</feature>
<feature type="transmembrane region" description="Helical" evidence="6">
    <location>
        <begin position="280"/>
        <end position="299"/>
    </location>
</feature>
<keyword evidence="2" id="KW-1003">Cell membrane</keyword>
<dbReference type="InterPro" id="IPR051679">
    <property type="entry name" value="DASS-Related_Transporters"/>
</dbReference>
<feature type="transmembrane region" description="Helical" evidence="6">
    <location>
        <begin position="350"/>
        <end position="367"/>
    </location>
</feature>
<comment type="caution">
    <text evidence="7">The sequence shown here is derived from an EMBL/GenBank/DDBJ whole genome shotgun (WGS) entry which is preliminary data.</text>
</comment>
<feature type="transmembrane region" description="Helical" evidence="6">
    <location>
        <begin position="445"/>
        <end position="463"/>
    </location>
</feature>
<organism evidence="7 8">
    <name type="scientific">Photobacterium swingsii</name>
    <dbReference type="NCBI Taxonomy" id="680026"/>
    <lineage>
        <taxon>Bacteria</taxon>
        <taxon>Pseudomonadati</taxon>
        <taxon>Pseudomonadota</taxon>
        <taxon>Gammaproteobacteria</taxon>
        <taxon>Vibrionales</taxon>
        <taxon>Vibrionaceae</taxon>
        <taxon>Photobacterium</taxon>
    </lineage>
</organism>
<dbReference type="Pfam" id="PF03606">
    <property type="entry name" value="DcuC"/>
    <property type="match status" value="1"/>
</dbReference>
<dbReference type="GO" id="GO:0005886">
    <property type="term" value="C:plasma membrane"/>
    <property type="evidence" value="ECO:0007669"/>
    <property type="project" value="UniProtKB-SubCell"/>
</dbReference>
<sequence>MTTATEKSQPVKAKKSFKMPTVYTILFIIIGLVALLTWIMPAGKYDYMVNGTDQIIPAAEVLDYNGGERLLPIPGSYQEIESSPQGVIDVLMAPIKGFHKAVDVALFVLVIGGFLAITMRTGAMDSGVAAIVRKFRGREQMLIPVLITLFALGGSTYGMAEETVAFWAVILPVMAAAGYDRMVAAGIILLGSGVGVLASTVNPFATGIASGFAGLPIGDGIGLRVIQLAVLIALASWFVMRYAAQVKADKSKSVLSDIEFDDEFSHMKEDTGEFTTKQKLTMSVFFGAFLVMIYGVIPWADMGITAIPTLWWWFDELSTLFLASAILIAVINRMSEGDFIKTFMEGAKDLIGVALVVAVARGIYVVMDNGVIIDTILNWAEGVVTGLSSGVFVIVTYLVHIVLSFFIPSTSGLATVSMPLMAPLADFSGIGRDLIITAYQSASGWINIFAPTAGHLVAGLALAKIPYERFLKWVMPFVVIVFVATIVVLFAGAAMM</sequence>
<keyword evidence="5 6" id="KW-0472">Membrane</keyword>
<feature type="transmembrane region" description="Helical" evidence="6">
    <location>
        <begin position="141"/>
        <end position="158"/>
    </location>
</feature>
<dbReference type="PANTHER" id="PTHR43652:SF6">
    <property type="entry name" value="ARGININE REPRESSOR"/>
    <property type="match status" value="1"/>
</dbReference>
<dbReference type="EMBL" id="PYLZ01000001">
    <property type="protein sequence ID" value="PSW26547.1"/>
    <property type="molecule type" value="Genomic_DNA"/>
</dbReference>
<dbReference type="RefSeq" id="WP_048899742.1">
    <property type="nucleotide sequence ID" value="NZ_AP024852.1"/>
</dbReference>
<feature type="transmembrane region" description="Helical" evidence="6">
    <location>
        <begin position="187"/>
        <end position="205"/>
    </location>
</feature>
<evidence type="ECO:0000256" key="4">
    <source>
        <dbReference type="ARBA" id="ARBA00022989"/>
    </source>
</evidence>
<dbReference type="AlphaFoldDB" id="A0A0J8V954"/>
<evidence type="ECO:0000256" key="6">
    <source>
        <dbReference type="SAM" id="Phobius"/>
    </source>
</evidence>
<dbReference type="Proteomes" id="UP000240481">
    <property type="component" value="Unassembled WGS sequence"/>
</dbReference>
<evidence type="ECO:0000313" key="8">
    <source>
        <dbReference type="Proteomes" id="UP000240481"/>
    </source>
</evidence>
<evidence type="ECO:0000256" key="5">
    <source>
        <dbReference type="ARBA" id="ARBA00023136"/>
    </source>
</evidence>
<keyword evidence="4 6" id="KW-1133">Transmembrane helix</keyword>
<evidence type="ECO:0000313" key="7">
    <source>
        <dbReference type="EMBL" id="PSW26547.1"/>
    </source>
</evidence>
<feature type="transmembrane region" description="Helical" evidence="6">
    <location>
        <begin position="470"/>
        <end position="495"/>
    </location>
</feature>
<evidence type="ECO:0000256" key="1">
    <source>
        <dbReference type="ARBA" id="ARBA00004651"/>
    </source>
</evidence>
<proteinExistence type="predicted"/>
<accession>A0A0J8V954</accession>
<comment type="subcellular location">
    <subcellularLocation>
        <location evidence="1">Cell membrane</location>
        <topology evidence="1">Multi-pass membrane protein</topology>
    </subcellularLocation>
</comment>
<gene>
    <name evidence="7" type="ORF">C9I94_00725</name>
</gene>